<evidence type="ECO:0000313" key="2">
    <source>
        <dbReference type="Proteomes" id="UP000701801"/>
    </source>
</evidence>
<dbReference type="AlphaFoldDB" id="A0A9N9LM32"/>
<proteinExistence type="predicted"/>
<dbReference type="Proteomes" id="UP000701801">
    <property type="component" value="Unassembled WGS sequence"/>
</dbReference>
<dbReference type="OrthoDB" id="671439at2759"/>
<dbReference type="Gene3D" id="3.30.559.10">
    <property type="entry name" value="Chloramphenicol acetyltransferase-like domain"/>
    <property type="match status" value="1"/>
</dbReference>
<evidence type="ECO:0000313" key="1">
    <source>
        <dbReference type="EMBL" id="CAG8976718.1"/>
    </source>
</evidence>
<organism evidence="1 2">
    <name type="scientific">Hymenoscyphus albidus</name>
    <dbReference type="NCBI Taxonomy" id="595503"/>
    <lineage>
        <taxon>Eukaryota</taxon>
        <taxon>Fungi</taxon>
        <taxon>Dikarya</taxon>
        <taxon>Ascomycota</taxon>
        <taxon>Pezizomycotina</taxon>
        <taxon>Leotiomycetes</taxon>
        <taxon>Helotiales</taxon>
        <taxon>Helotiaceae</taxon>
        <taxon>Hymenoscyphus</taxon>
    </lineage>
</organism>
<protein>
    <submittedName>
        <fullName evidence="1">Uncharacterized protein</fullName>
    </submittedName>
</protein>
<keyword evidence="2" id="KW-1185">Reference proteome</keyword>
<gene>
    <name evidence="1" type="ORF">HYALB_00012516</name>
</gene>
<sequence>MEVVGFDDQTGVHRGKSIFPVDASVVVKRGAHIRAATASTHHTCKGPYIVGTAVFLIKKDALERLKTDCTQTKTSWISTNDALSALLWRYIVRARTRMPEWRSRTSNLMYAMNIHSSPALNSGSPSSPPSEPRLANIVLYSINIALVPDLDISHELSTISALASTALNIRSAVQIYTSPDLVAQALQLVATIPDVRRLGLVYPTWLEHDVVISSFSRLPLYSTSWGKTFGEPENGELSVGVPKG</sequence>
<reference evidence="1" key="1">
    <citation type="submission" date="2021-07" db="EMBL/GenBank/DDBJ databases">
        <authorList>
            <person name="Durling M."/>
        </authorList>
    </citation>
    <scope>NUCLEOTIDE SEQUENCE</scope>
</reference>
<accession>A0A9N9LM32</accession>
<dbReference type="InterPro" id="IPR023213">
    <property type="entry name" value="CAT-like_dom_sf"/>
</dbReference>
<dbReference type="EMBL" id="CAJVRM010000188">
    <property type="protein sequence ID" value="CAG8976718.1"/>
    <property type="molecule type" value="Genomic_DNA"/>
</dbReference>
<comment type="caution">
    <text evidence="1">The sequence shown here is derived from an EMBL/GenBank/DDBJ whole genome shotgun (WGS) entry which is preliminary data.</text>
</comment>
<name>A0A9N9LM32_9HELO</name>